<dbReference type="Gene3D" id="2.60.120.200">
    <property type="match status" value="1"/>
</dbReference>
<dbReference type="Pfam" id="PF00722">
    <property type="entry name" value="Glyco_hydro_16"/>
    <property type="match status" value="1"/>
</dbReference>
<evidence type="ECO:0000259" key="2">
    <source>
        <dbReference type="PROSITE" id="PS51762"/>
    </source>
</evidence>
<dbReference type="PROSITE" id="PS51762">
    <property type="entry name" value="GH16_2"/>
    <property type="match status" value="1"/>
</dbReference>
<keyword evidence="4" id="KW-1185">Reference proteome</keyword>
<dbReference type="InterPro" id="IPR000757">
    <property type="entry name" value="Beta-glucanase-like"/>
</dbReference>
<dbReference type="STRING" id="681398.PJIAN_4649"/>
<keyword evidence="3" id="KW-0378">Hydrolase</keyword>
<accession>A0A161LXA9</accession>
<sequence length="310" mass="35735">MILSLAGNGYICIHQIRSDMKTPFFLFVLFACFMSKAIAINPYSPDFSKPKPPARMKLVFSEEFNYTGTPDSAVWSYETGFKRNQELQWYQSDNAYCKNGCLVIEGRKENRPNPNYRVESSDWRASRKDIQYTSASIQTAGKKSWLFGRFEIRARIDTATGSWPAIWTLGSGREWPSCGEIDLMEFYRPEGIPTILSNVAWGTNVRYRAKWNSARKAIAPFIAKDKNWPRKFHVWRMDWTKEYIKLYIDDILLNTTSLSETINPDGSNPFLKPQYLLLNLALGSNGGDPSNSTSPIKYEVDYVRIYQQIQ</sequence>
<proteinExistence type="inferred from homology"/>
<dbReference type="EMBL" id="BDCR01000004">
    <property type="protein sequence ID" value="GAT64102.1"/>
    <property type="molecule type" value="Genomic_DNA"/>
</dbReference>
<dbReference type="SUPFAM" id="SSF49899">
    <property type="entry name" value="Concanavalin A-like lectins/glucanases"/>
    <property type="match status" value="1"/>
</dbReference>
<reference evidence="4" key="2">
    <citation type="journal article" date="2017" name="Genome Announc.">
        <title>Draft genome sequence of Paludibacter jiangxiensis NM7(T), a propionate-producing fermentative bacterium.</title>
        <authorList>
            <person name="Qiu Y.-L."/>
            <person name="Tourlousse D.M."/>
            <person name="Matsuura N."/>
            <person name="Ohashi A."/>
            <person name="Sekiguchi Y."/>
        </authorList>
    </citation>
    <scope>NUCLEOTIDE SEQUENCE [LARGE SCALE GENOMIC DNA]</scope>
    <source>
        <strain evidence="4">NM7</strain>
    </source>
</reference>
<dbReference type="InterPro" id="IPR050546">
    <property type="entry name" value="Glycosyl_Hydrlase_16"/>
</dbReference>
<reference evidence="4" key="1">
    <citation type="submission" date="2016-04" db="EMBL/GenBank/DDBJ databases">
        <title>Draft genome sequence of Paludibacter jiangxiensis strain NM7.</title>
        <authorList>
            <person name="Qiu Y."/>
            <person name="Matsuura N."/>
            <person name="Ohashi A."/>
            <person name="Tourlousse M.D."/>
            <person name="Sekiguchi Y."/>
        </authorList>
    </citation>
    <scope>NUCLEOTIDE SEQUENCE [LARGE SCALE GENOMIC DNA]</scope>
    <source>
        <strain evidence="4">NM7</strain>
    </source>
</reference>
<dbReference type="Proteomes" id="UP000076586">
    <property type="component" value="Unassembled WGS sequence"/>
</dbReference>
<dbReference type="GO" id="GO:0005975">
    <property type="term" value="P:carbohydrate metabolic process"/>
    <property type="evidence" value="ECO:0007669"/>
    <property type="project" value="InterPro"/>
</dbReference>
<dbReference type="AlphaFoldDB" id="A0A161LXA9"/>
<evidence type="ECO:0000313" key="4">
    <source>
        <dbReference type="Proteomes" id="UP000076586"/>
    </source>
</evidence>
<gene>
    <name evidence="3" type="ORF">PJIAN_4649</name>
</gene>
<dbReference type="PANTHER" id="PTHR10963">
    <property type="entry name" value="GLYCOSYL HYDROLASE-RELATED"/>
    <property type="match status" value="1"/>
</dbReference>
<evidence type="ECO:0000256" key="1">
    <source>
        <dbReference type="ARBA" id="ARBA00006865"/>
    </source>
</evidence>
<organism evidence="3 4">
    <name type="scientific">Paludibacter jiangxiensis</name>
    <dbReference type="NCBI Taxonomy" id="681398"/>
    <lineage>
        <taxon>Bacteria</taxon>
        <taxon>Pseudomonadati</taxon>
        <taxon>Bacteroidota</taxon>
        <taxon>Bacteroidia</taxon>
        <taxon>Bacteroidales</taxon>
        <taxon>Paludibacteraceae</taxon>
        <taxon>Paludibacter</taxon>
    </lineage>
</organism>
<name>A0A161LXA9_9BACT</name>
<dbReference type="CDD" id="cd08023">
    <property type="entry name" value="GH16_laminarinase_like"/>
    <property type="match status" value="1"/>
</dbReference>
<comment type="similarity">
    <text evidence="1">Belongs to the glycosyl hydrolase 16 family.</text>
</comment>
<feature type="domain" description="GH16" evidence="2">
    <location>
        <begin position="45"/>
        <end position="310"/>
    </location>
</feature>
<dbReference type="PANTHER" id="PTHR10963:SF55">
    <property type="entry name" value="GLYCOSIDE HYDROLASE FAMILY 16 PROTEIN"/>
    <property type="match status" value="1"/>
</dbReference>
<dbReference type="InterPro" id="IPR013320">
    <property type="entry name" value="ConA-like_dom_sf"/>
</dbReference>
<comment type="caution">
    <text evidence="3">The sequence shown here is derived from an EMBL/GenBank/DDBJ whole genome shotgun (WGS) entry which is preliminary data.</text>
</comment>
<dbReference type="GO" id="GO:0004553">
    <property type="term" value="F:hydrolase activity, hydrolyzing O-glycosyl compounds"/>
    <property type="evidence" value="ECO:0007669"/>
    <property type="project" value="InterPro"/>
</dbReference>
<protein>
    <submittedName>
        <fullName evidence="3">Glycosyl hydrolases family 16</fullName>
    </submittedName>
</protein>
<evidence type="ECO:0000313" key="3">
    <source>
        <dbReference type="EMBL" id="GAT64102.1"/>
    </source>
</evidence>